<protein>
    <recommendedName>
        <fullName evidence="5">PPM-type phosphatase domain-containing protein</fullName>
    </recommendedName>
</protein>
<dbReference type="CDD" id="cd00143">
    <property type="entry name" value="PP2Cc"/>
    <property type="match status" value="1"/>
</dbReference>
<gene>
    <name evidence="6" type="ORF">V865_004232</name>
</gene>
<name>A0AAX4KIF1_9TREE</name>
<dbReference type="PANTHER" id="PTHR13832:SF792">
    <property type="entry name" value="GM14286P"/>
    <property type="match status" value="1"/>
</dbReference>
<evidence type="ECO:0000256" key="4">
    <source>
        <dbReference type="RuleBase" id="RU003465"/>
    </source>
</evidence>
<dbReference type="GO" id="GO:0046872">
    <property type="term" value="F:metal ion binding"/>
    <property type="evidence" value="ECO:0007669"/>
    <property type="project" value="UniProtKB-KW"/>
</dbReference>
<accession>A0AAX4KIF1</accession>
<organism evidence="6 7">
    <name type="scientific">Kwoniella europaea PYCC6329</name>
    <dbReference type="NCBI Taxonomy" id="1423913"/>
    <lineage>
        <taxon>Eukaryota</taxon>
        <taxon>Fungi</taxon>
        <taxon>Dikarya</taxon>
        <taxon>Basidiomycota</taxon>
        <taxon>Agaricomycotina</taxon>
        <taxon>Tremellomycetes</taxon>
        <taxon>Tremellales</taxon>
        <taxon>Cryptococcaceae</taxon>
        <taxon>Kwoniella</taxon>
    </lineage>
</organism>
<dbReference type="GO" id="GO:0004741">
    <property type="term" value="F:[pyruvate dehydrogenase (acetyl-transferring)]-phosphatase activity"/>
    <property type="evidence" value="ECO:0007669"/>
    <property type="project" value="TreeGrafter"/>
</dbReference>
<dbReference type="SMART" id="SM00332">
    <property type="entry name" value="PP2Cc"/>
    <property type="match status" value="1"/>
</dbReference>
<dbReference type="RefSeq" id="XP_066084114.1">
    <property type="nucleotide sequence ID" value="XM_066228017.1"/>
</dbReference>
<evidence type="ECO:0000256" key="1">
    <source>
        <dbReference type="ARBA" id="ARBA00022723"/>
    </source>
</evidence>
<dbReference type="InterPro" id="IPR015655">
    <property type="entry name" value="PP2C"/>
</dbReference>
<dbReference type="InterPro" id="IPR000222">
    <property type="entry name" value="PP2C_BS"/>
</dbReference>
<proteinExistence type="inferred from homology"/>
<evidence type="ECO:0000259" key="5">
    <source>
        <dbReference type="PROSITE" id="PS51746"/>
    </source>
</evidence>
<dbReference type="Proteomes" id="UP001358614">
    <property type="component" value="Chromosome 1"/>
</dbReference>
<dbReference type="PROSITE" id="PS51746">
    <property type="entry name" value="PPM_2"/>
    <property type="match status" value="1"/>
</dbReference>
<comment type="similarity">
    <text evidence="4">Belongs to the PP2C family.</text>
</comment>
<dbReference type="InterPro" id="IPR036457">
    <property type="entry name" value="PPM-type-like_dom_sf"/>
</dbReference>
<keyword evidence="3 4" id="KW-0904">Protein phosphatase</keyword>
<evidence type="ECO:0000256" key="3">
    <source>
        <dbReference type="ARBA" id="ARBA00022912"/>
    </source>
</evidence>
<feature type="domain" description="PPM-type phosphatase" evidence="5">
    <location>
        <begin position="119"/>
        <end position="536"/>
    </location>
</feature>
<dbReference type="GeneID" id="91103034"/>
<dbReference type="InterPro" id="IPR001932">
    <property type="entry name" value="PPM-type_phosphatase-like_dom"/>
</dbReference>
<dbReference type="Pfam" id="PF00481">
    <property type="entry name" value="PP2C"/>
    <property type="match status" value="1"/>
</dbReference>
<dbReference type="PANTHER" id="PTHR13832">
    <property type="entry name" value="PROTEIN PHOSPHATASE 2C"/>
    <property type="match status" value="1"/>
</dbReference>
<evidence type="ECO:0000256" key="2">
    <source>
        <dbReference type="ARBA" id="ARBA00022801"/>
    </source>
</evidence>
<evidence type="ECO:0000313" key="6">
    <source>
        <dbReference type="EMBL" id="WWD06147.1"/>
    </source>
</evidence>
<dbReference type="AlphaFoldDB" id="A0AAX4KIF1"/>
<dbReference type="PROSITE" id="PS01032">
    <property type="entry name" value="PPM_1"/>
    <property type="match status" value="1"/>
</dbReference>
<evidence type="ECO:0000313" key="7">
    <source>
        <dbReference type="Proteomes" id="UP001358614"/>
    </source>
</evidence>
<dbReference type="SUPFAM" id="SSF81606">
    <property type="entry name" value="PP2C-like"/>
    <property type="match status" value="1"/>
</dbReference>
<dbReference type="EMBL" id="CP144089">
    <property type="protein sequence ID" value="WWD06147.1"/>
    <property type="molecule type" value="Genomic_DNA"/>
</dbReference>
<keyword evidence="1" id="KW-0479">Metal-binding</keyword>
<dbReference type="GO" id="GO:0005739">
    <property type="term" value="C:mitochondrion"/>
    <property type="evidence" value="ECO:0007669"/>
    <property type="project" value="TreeGrafter"/>
</dbReference>
<keyword evidence="2 4" id="KW-0378">Hydrolase</keyword>
<reference evidence="6 7" key="1">
    <citation type="submission" date="2024-01" db="EMBL/GenBank/DDBJ databases">
        <title>Comparative genomics of Cryptococcus and Kwoniella reveals pathogenesis evolution and contrasting modes of karyotype evolution via chromosome fusion or intercentromeric recombination.</title>
        <authorList>
            <person name="Coelho M.A."/>
            <person name="David-Palma M."/>
            <person name="Shea T."/>
            <person name="Bowers K."/>
            <person name="McGinley-Smith S."/>
            <person name="Mohammad A.W."/>
            <person name="Gnirke A."/>
            <person name="Yurkov A.M."/>
            <person name="Nowrousian M."/>
            <person name="Sun S."/>
            <person name="Cuomo C.A."/>
            <person name="Heitman J."/>
        </authorList>
    </citation>
    <scope>NUCLEOTIDE SEQUENCE [LARGE SCALE GENOMIC DNA]</scope>
    <source>
        <strain evidence="6 7">PYCC6329</strain>
    </source>
</reference>
<sequence length="559" mass="62938">MTDRYKDTTLFSGLPAKIRTIPSKAVEFTYTLDSPDGPIRTIFSHVLLKKEEVETKLKSEENKVYVNRECNHVKSWEINSLPSSDTGEDRYSTDIISKSDLEKLLTSEGYFWKNWWDTRTKLYPNKQGEDIVEGDGKRDVMMFSVFDGHGGPYISDLLSRTLHGCLAWNAASLLNKGYNDGKAWENETISERSGSGSKLTDEWIPAGISADGPQSFAQMLAASFLAVDVNLIQSTWSTLFHAVADNIPDLPPHSPTQLGLANLFDNGSCALTAIVDVETDKLYVANVGDTRAIAGWWNSAKGEWRCDILTEDATCENEQEAERIRNEHPEDERQTAIHNQGYGDTNRVLGGLQPSRAFGDDAYKIGYDDFQDIQRTLFQKEPHRRWKWFKKCPSKTPPYVTAKPEIAIRDIHPRSGEELKFVVLATDGLWDRLTSEEASYLVASHLIHENHPDQSKVQVMASCPHSTPLPENEHPFPMEDLPVEGKWVYEDNNAATHLIRNALGGDDRELRRQFLSLRSPGARSARDDTTAMVIWFDDHKAKKVVAGEEAEVRGDMMSA</sequence>
<dbReference type="KEGG" id="ker:91103034"/>
<keyword evidence="7" id="KW-1185">Reference proteome</keyword>
<dbReference type="Gene3D" id="3.60.40.10">
    <property type="entry name" value="PPM-type phosphatase domain"/>
    <property type="match status" value="1"/>
</dbReference>